<dbReference type="GO" id="GO:0031411">
    <property type="term" value="C:gas vesicle"/>
    <property type="evidence" value="ECO:0007669"/>
    <property type="project" value="UniProtKB-SubCell"/>
</dbReference>
<evidence type="ECO:0008006" key="6">
    <source>
        <dbReference type="Google" id="ProtNLM"/>
    </source>
</evidence>
<dbReference type="Pfam" id="PF06386">
    <property type="entry name" value="GvpL_GvpF"/>
    <property type="match status" value="1"/>
</dbReference>
<evidence type="ECO:0000256" key="2">
    <source>
        <dbReference type="ARBA" id="ARBA00035108"/>
    </source>
</evidence>
<organism evidence="4 5">
    <name type="scientific">Prosthecomicrobium pneumaticum</name>
    <dbReference type="NCBI Taxonomy" id="81895"/>
    <lineage>
        <taxon>Bacteria</taxon>
        <taxon>Pseudomonadati</taxon>
        <taxon>Pseudomonadota</taxon>
        <taxon>Alphaproteobacteria</taxon>
        <taxon>Hyphomicrobiales</taxon>
        <taxon>Kaistiaceae</taxon>
        <taxon>Prosthecomicrobium</taxon>
    </lineage>
</organism>
<name>A0A7W9CT66_9HYPH</name>
<evidence type="ECO:0000313" key="5">
    <source>
        <dbReference type="Proteomes" id="UP000523821"/>
    </source>
</evidence>
<evidence type="ECO:0000256" key="1">
    <source>
        <dbReference type="ARBA" id="ARBA00022987"/>
    </source>
</evidence>
<keyword evidence="1" id="KW-0304">Gas vesicle</keyword>
<protein>
    <recommendedName>
        <fullName evidence="6">Gas vesicle protein GvpFL</fullName>
    </recommendedName>
</protein>
<evidence type="ECO:0000256" key="3">
    <source>
        <dbReference type="ARBA" id="ARBA00035643"/>
    </source>
</evidence>
<dbReference type="GO" id="GO:0031412">
    <property type="term" value="P:gas vesicle organization"/>
    <property type="evidence" value="ECO:0007669"/>
    <property type="project" value="InterPro"/>
</dbReference>
<sequence>MLHLYAVIDSAPPDAAVGGAGTAGLLFVSWDGIACAAGHAAARSGPPTSAEVLRHQAVIEALMPVGALLPLRFGTMVDNAHICRDFLARNAAALRHRLDWVRHCAEYALRVCGLEADPARAVPARAEGPGAAHLRTLLRRVGGWPPSDAAFPHDRLLAHAKDRVLWPRTEGSADLRASFLVPQAQTERFLADLSALMPLRPDLVFTCTGPWPPYSFADIGGGTAAP</sequence>
<dbReference type="Proteomes" id="UP000523821">
    <property type="component" value="Unassembled WGS sequence"/>
</dbReference>
<comment type="similarity">
    <text evidence="3">Belongs to the gas vesicle GvpF/GvpL family.</text>
</comment>
<accession>A0A7W9CT66</accession>
<dbReference type="AlphaFoldDB" id="A0A7W9CT66"/>
<dbReference type="PANTHER" id="PTHR36852">
    <property type="entry name" value="PROTEIN GVPL 2"/>
    <property type="match status" value="1"/>
</dbReference>
<dbReference type="EMBL" id="JACHOO010000001">
    <property type="protein sequence ID" value="MBB5751387.1"/>
    <property type="molecule type" value="Genomic_DNA"/>
</dbReference>
<gene>
    <name evidence="4" type="ORF">GGQ63_000430</name>
</gene>
<dbReference type="InterPro" id="IPR009430">
    <property type="entry name" value="GvpL/GvpF"/>
</dbReference>
<dbReference type="RefSeq" id="WP_183852010.1">
    <property type="nucleotide sequence ID" value="NZ_JACHOO010000001.1"/>
</dbReference>
<keyword evidence="5" id="KW-1185">Reference proteome</keyword>
<dbReference type="PANTHER" id="PTHR36852:SF1">
    <property type="entry name" value="PROTEIN GVPL 2"/>
    <property type="match status" value="1"/>
</dbReference>
<evidence type="ECO:0000313" key="4">
    <source>
        <dbReference type="EMBL" id="MBB5751387.1"/>
    </source>
</evidence>
<proteinExistence type="inferred from homology"/>
<reference evidence="4 5" key="1">
    <citation type="submission" date="2020-08" db="EMBL/GenBank/DDBJ databases">
        <title>Genomic Encyclopedia of Type Strains, Phase IV (KMG-IV): sequencing the most valuable type-strain genomes for metagenomic binning, comparative biology and taxonomic classification.</title>
        <authorList>
            <person name="Goeker M."/>
        </authorList>
    </citation>
    <scope>NUCLEOTIDE SEQUENCE [LARGE SCALE GENOMIC DNA]</scope>
    <source>
        <strain evidence="4 5">DSM 16268</strain>
    </source>
</reference>
<comment type="subcellular location">
    <subcellularLocation>
        <location evidence="2">Gas vesicle</location>
    </subcellularLocation>
</comment>
<comment type="caution">
    <text evidence="4">The sequence shown here is derived from an EMBL/GenBank/DDBJ whole genome shotgun (WGS) entry which is preliminary data.</text>
</comment>